<keyword evidence="1" id="KW-0472">Membrane</keyword>
<dbReference type="AlphaFoldDB" id="A0A9K3DW23"/>
<accession>A0A9K3DW23</accession>
<dbReference type="Gramene" id="mRNA:HanXRQr2_Chr16g0777031">
    <property type="protein sequence ID" value="CDS:HanXRQr2_Chr16g0777031.1"/>
    <property type="gene ID" value="HanXRQr2_Chr16g0777031"/>
</dbReference>
<evidence type="ECO:0000256" key="1">
    <source>
        <dbReference type="SAM" id="Phobius"/>
    </source>
</evidence>
<comment type="caution">
    <text evidence="2">The sequence shown here is derived from an EMBL/GenBank/DDBJ whole genome shotgun (WGS) entry which is preliminary data.</text>
</comment>
<proteinExistence type="predicted"/>
<evidence type="ECO:0000313" key="2">
    <source>
        <dbReference type="EMBL" id="KAF5762464.1"/>
    </source>
</evidence>
<keyword evidence="1" id="KW-0812">Transmembrane</keyword>
<keyword evidence="1" id="KW-1133">Transmembrane helix</keyword>
<feature type="transmembrane region" description="Helical" evidence="1">
    <location>
        <begin position="46"/>
        <end position="63"/>
    </location>
</feature>
<organism evidence="2 3">
    <name type="scientific">Helianthus annuus</name>
    <name type="common">Common sunflower</name>
    <dbReference type="NCBI Taxonomy" id="4232"/>
    <lineage>
        <taxon>Eukaryota</taxon>
        <taxon>Viridiplantae</taxon>
        <taxon>Streptophyta</taxon>
        <taxon>Embryophyta</taxon>
        <taxon>Tracheophyta</taxon>
        <taxon>Spermatophyta</taxon>
        <taxon>Magnoliopsida</taxon>
        <taxon>eudicotyledons</taxon>
        <taxon>Gunneridae</taxon>
        <taxon>Pentapetalae</taxon>
        <taxon>asterids</taxon>
        <taxon>campanulids</taxon>
        <taxon>Asterales</taxon>
        <taxon>Asteraceae</taxon>
        <taxon>Asteroideae</taxon>
        <taxon>Heliantheae alliance</taxon>
        <taxon>Heliantheae</taxon>
        <taxon>Helianthus</taxon>
    </lineage>
</organism>
<dbReference type="Proteomes" id="UP000215914">
    <property type="component" value="Unassembled WGS sequence"/>
</dbReference>
<evidence type="ECO:0000313" key="3">
    <source>
        <dbReference type="Proteomes" id="UP000215914"/>
    </source>
</evidence>
<sequence>MAYSIVCSQEAVCHLLIPTEKKTCQDRVPRNPTSYYQPVCISVHNYLYNVVVIVVTRILITNYDKLKHNWLARQFRCPQRNARGLLF</sequence>
<keyword evidence="3" id="KW-1185">Reference proteome</keyword>
<dbReference type="EMBL" id="MNCJ02000331">
    <property type="protein sequence ID" value="KAF5762464.1"/>
    <property type="molecule type" value="Genomic_DNA"/>
</dbReference>
<name>A0A9K3DW23_HELAN</name>
<reference evidence="2" key="1">
    <citation type="journal article" date="2017" name="Nature">
        <title>The sunflower genome provides insights into oil metabolism, flowering and Asterid evolution.</title>
        <authorList>
            <person name="Badouin H."/>
            <person name="Gouzy J."/>
            <person name="Grassa C.J."/>
            <person name="Murat F."/>
            <person name="Staton S.E."/>
            <person name="Cottret L."/>
            <person name="Lelandais-Briere C."/>
            <person name="Owens G.L."/>
            <person name="Carrere S."/>
            <person name="Mayjonade B."/>
            <person name="Legrand L."/>
            <person name="Gill N."/>
            <person name="Kane N.C."/>
            <person name="Bowers J.E."/>
            <person name="Hubner S."/>
            <person name="Bellec A."/>
            <person name="Berard A."/>
            <person name="Berges H."/>
            <person name="Blanchet N."/>
            <person name="Boniface M.C."/>
            <person name="Brunel D."/>
            <person name="Catrice O."/>
            <person name="Chaidir N."/>
            <person name="Claudel C."/>
            <person name="Donnadieu C."/>
            <person name="Faraut T."/>
            <person name="Fievet G."/>
            <person name="Helmstetter N."/>
            <person name="King M."/>
            <person name="Knapp S.J."/>
            <person name="Lai Z."/>
            <person name="Le Paslier M.C."/>
            <person name="Lippi Y."/>
            <person name="Lorenzon L."/>
            <person name="Mandel J.R."/>
            <person name="Marage G."/>
            <person name="Marchand G."/>
            <person name="Marquand E."/>
            <person name="Bret-Mestries E."/>
            <person name="Morien E."/>
            <person name="Nambeesan S."/>
            <person name="Nguyen T."/>
            <person name="Pegot-Espagnet P."/>
            <person name="Pouilly N."/>
            <person name="Raftis F."/>
            <person name="Sallet E."/>
            <person name="Schiex T."/>
            <person name="Thomas J."/>
            <person name="Vandecasteele C."/>
            <person name="Vares D."/>
            <person name="Vear F."/>
            <person name="Vautrin S."/>
            <person name="Crespi M."/>
            <person name="Mangin B."/>
            <person name="Burke J.M."/>
            <person name="Salse J."/>
            <person name="Munos S."/>
            <person name="Vincourt P."/>
            <person name="Rieseberg L.H."/>
            <person name="Langlade N.B."/>
        </authorList>
    </citation>
    <scope>NUCLEOTIDE SEQUENCE</scope>
    <source>
        <tissue evidence="2">Leaves</tissue>
    </source>
</reference>
<gene>
    <name evidence="2" type="ORF">HanXRQr2_Chr16g0777031</name>
</gene>
<reference evidence="2" key="2">
    <citation type="submission" date="2020-06" db="EMBL/GenBank/DDBJ databases">
        <title>Helianthus annuus Genome sequencing and assembly Release 2.</title>
        <authorList>
            <person name="Gouzy J."/>
            <person name="Langlade N."/>
            <person name="Munos S."/>
        </authorList>
    </citation>
    <scope>NUCLEOTIDE SEQUENCE</scope>
    <source>
        <tissue evidence="2">Leaves</tissue>
    </source>
</reference>
<protein>
    <submittedName>
        <fullName evidence="2">Uncharacterized protein</fullName>
    </submittedName>
</protein>